<dbReference type="InterPro" id="IPR040442">
    <property type="entry name" value="Pyrv_kinase-like_dom_sf"/>
</dbReference>
<dbReference type="BioCyc" id="AURANTIMONAS:SI859A1_00969-MONOMER"/>
<keyword evidence="3" id="KW-0456">Lyase</keyword>
<organism evidence="5 6">
    <name type="scientific">Aurantimonas manganoxydans (strain ATCC BAA-1229 / DSM 21871 / SI85-9A1)</name>
    <dbReference type="NCBI Taxonomy" id="287752"/>
    <lineage>
        <taxon>Bacteria</taxon>
        <taxon>Pseudomonadati</taxon>
        <taxon>Pseudomonadota</taxon>
        <taxon>Alphaproteobacteria</taxon>
        <taxon>Hyphomicrobiales</taxon>
        <taxon>Aurantimonadaceae</taxon>
        <taxon>Aurantimonas</taxon>
    </lineage>
</organism>
<reference evidence="5 6" key="1">
    <citation type="journal article" date="2008" name="Appl. Environ. Microbiol.">
        <title>Genomic insights into Mn(II) oxidation by the marine alphaproteobacterium Aurantimonas sp. strain SI85-9A1.</title>
        <authorList>
            <person name="Dick G.J."/>
            <person name="Podell S."/>
            <person name="Johnson H.A."/>
            <person name="Rivera-Espinoza Y."/>
            <person name="Bernier-Latmani R."/>
            <person name="McCarthy J.K."/>
            <person name="Torpey J.W."/>
            <person name="Clement B.G."/>
            <person name="Gaasterland T."/>
            <person name="Tebo B.M."/>
        </authorList>
    </citation>
    <scope>NUCLEOTIDE SEQUENCE [LARGE SCALE GENOMIC DNA]</scope>
    <source>
        <strain evidence="5 6">SI85-9A1</strain>
    </source>
</reference>
<evidence type="ECO:0000256" key="1">
    <source>
        <dbReference type="ARBA" id="ARBA00005568"/>
    </source>
</evidence>
<evidence type="ECO:0000256" key="2">
    <source>
        <dbReference type="ARBA" id="ARBA00022723"/>
    </source>
</evidence>
<dbReference type="RefSeq" id="WP_009208832.1">
    <property type="nucleotide sequence ID" value="NZ_BBWP01000051.1"/>
</dbReference>
<gene>
    <name evidence="5" type="ORF">SI859A1_00969</name>
</gene>
<sequence length="262" mass="27439">MAHPVTARENRLKTRVAAGEKSFGVWLQSANATTAEIVGLVGFDFVIIDQEHGTGDIQSAIDMMRALNGTPTTAIIRVPAADPAYLKRIVDAGAEAVLVPMVNSAAEAKSVVDACLYTPFGQRGNAAAVVRGSRYGLVPDYVATAHERLLVIPQIETVEAVANAEAIASVPGVDMVFIGPADLSGSAGMPDQTGAPEVERLIAEAEAAVRRAGKPLATVPRQGRSWQQLLGEGYAAVASGSDIAWLRDAALAQAKEWHDFAG</sequence>
<dbReference type="InterPro" id="IPR050251">
    <property type="entry name" value="HpcH-HpaI_aldolase"/>
</dbReference>
<evidence type="ECO:0000259" key="4">
    <source>
        <dbReference type="Pfam" id="PF03328"/>
    </source>
</evidence>
<keyword evidence="6" id="KW-1185">Reference proteome</keyword>
<comment type="similarity">
    <text evidence="1">Belongs to the HpcH/HpaI aldolase family.</text>
</comment>
<dbReference type="GO" id="GO:0016832">
    <property type="term" value="F:aldehyde-lyase activity"/>
    <property type="evidence" value="ECO:0007669"/>
    <property type="project" value="TreeGrafter"/>
</dbReference>
<dbReference type="InterPro" id="IPR005000">
    <property type="entry name" value="Aldolase/citrate-lyase_domain"/>
</dbReference>
<proteinExistence type="inferred from homology"/>
<evidence type="ECO:0000313" key="6">
    <source>
        <dbReference type="Proteomes" id="UP000000321"/>
    </source>
</evidence>
<dbReference type="GO" id="GO:0046872">
    <property type="term" value="F:metal ion binding"/>
    <property type="evidence" value="ECO:0007669"/>
    <property type="project" value="UniProtKB-KW"/>
</dbReference>
<dbReference type="OrthoDB" id="9802624at2"/>
<dbReference type="Pfam" id="PF03328">
    <property type="entry name" value="HpcH_HpaI"/>
    <property type="match status" value="1"/>
</dbReference>
<dbReference type="HOGENOM" id="CLU_059964_1_0_5"/>
<dbReference type="GO" id="GO:0005737">
    <property type="term" value="C:cytoplasm"/>
    <property type="evidence" value="ECO:0007669"/>
    <property type="project" value="TreeGrafter"/>
</dbReference>
<protein>
    <submittedName>
        <fullName evidence="5">Putative aldolase</fullName>
    </submittedName>
</protein>
<dbReference type="SUPFAM" id="SSF51621">
    <property type="entry name" value="Phosphoenolpyruvate/pyruvate domain"/>
    <property type="match status" value="1"/>
</dbReference>
<dbReference type="Gene3D" id="3.20.20.60">
    <property type="entry name" value="Phosphoenolpyruvate-binding domains"/>
    <property type="match status" value="1"/>
</dbReference>
<dbReference type="EMBL" id="AAPJ01000002">
    <property type="protein sequence ID" value="EAS50843.1"/>
    <property type="molecule type" value="Genomic_DNA"/>
</dbReference>
<comment type="caution">
    <text evidence="5">The sequence shown here is derived from an EMBL/GenBank/DDBJ whole genome shotgun (WGS) entry which is preliminary data.</text>
</comment>
<evidence type="ECO:0000256" key="3">
    <source>
        <dbReference type="ARBA" id="ARBA00023239"/>
    </source>
</evidence>
<dbReference type="AlphaFoldDB" id="Q1YJN0"/>
<dbReference type="PANTHER" id="PTHR30502:SF0">
    <property type="entry name" value="PHOSPHOENOLPYRUVATE CARBOXYLASE FAMILY PROTEIN"/>
    <property type="match status" value="1"/>
</dbReference>
<evidence type="ECO:0000313" key="5">
    <source>
        <dbReference type="EMBL" id="EAS50843.1"/>
    </source>
</evidence>
<dbReference type="Proteomes" id="UP000000321">
    <property type="component" value="Unassembled WGS sequence"/>
</dbReference>
<dbReference type="PANTHER" id="PTHR30502">
    <property type="entry name" value="2-KETO-3-DEOXY-L-RHAMNONATE ALDOLASE"/>
    <property type="match status" value="1"/>
</dbReference>
<keyword evidence="2" id="KW-0479">Metal-binding</keyword>
<name>Q1YJN0_AURMS</name>
<feature type="domain" description="HpcH/HpaI aldolase/citrate lyase" evidence="4">
    <location>
        <begin position="23"/>
        <end position="247"/>
    </location>
</feature>
<accession>Q1YJN0</accession>
<dbReference type="InterPro" id="IPR015813">
    <property type="entry name" value="Pyrv/PenolPyrv_kinase-like_dom"/>
</dbReference>